<dbReference type="InterPro" id="IPR027417">
    <property type="entry name" value="P-loop_NTPase"/>
</dbReference>
<feature type="domain" description="G" evidence="6">
    <location>
        <begin position="391"/>
        <end position="446"/>
    </location>
</feature>
<dbReference type="PANTHER" id="PTHR45709:SF3">
    <property type="entry name" value="GUANINE NUCLEOTIDE-BINDING PROTEIN-LIKE 1"/>
    <property type="match status" value="1"/>
</dbReference>
<evidence type="ECO:0000313" key="7">
    <source>
        <dbReference type="EMBL" id="CAL1695099.1"/>
    </source>
</evidence>
<feature type="compositionally biased region" description="Basic residues" evidence="5">
    <location>
        <begin position="10"/>
        <end position="22"/>
    </location>
</feature>
<dbReference type="SUPFAM" id="SSF52540">
    <property type="entry name" value="P-loop containing nucleoside triphosphate hydrolases"/>
    <property type="match status" value="1"/>
</dbReference>
<organism evidence="7 8">
    <name type="scientific">Somion occarium</name>
    <dbReference type="NCBI Taxonomy" id="3059160"/>
    <lineage>
        <taxon>Eukaryota</taxon>
        <taxon>Fungi</taxon>
        <taxon>Dikarya</taxon>
        <taxon>Basidiomycota</taxon>
        <taxon>Agaricomycotina</taxon>
        <taxon>Agaricomycetes</taxon>
        <taxon>Polyporales</taxon>
        <taxon>Cerrenaceae</taxon>
        <taxon>Somion</taxon>
    </lineage>
</organism>
<evidence type="ECO:0000256" key="2">
    <source>
        <dbReference type="ARBA" id="ARBA00023134"/>
    </source>
</evidence>
<feature type="compositionally biased region" description="Acidic residues" evidence="5">
    <location>
        <begin position="609"/>
        <end position="634"/>
    </location>
</feature>
<keyword evidence="1" id="KW-0547">Nucleotide-binding</keyword>
<name>A0ABP1CKB7_9APHY</name>
<feature type="region of interest" description="Disordered" evidence="5">
    <location>
        <begin position="597"/>
        <end position="663"/>
    </location>
</feature>
<dbReference type="InterPro" id="IPR006073">
    <property type="entry name" value="GTP-bd"/>
</dbReference>
<evidence type="ECO:0000256" key="5">
    <source>
        <dbReference type="SAM" id="MobiDB-lite"/>
    </source>
</evidence>
<evidence type="ECO:0000256" key="1">
    <source>
        <dbReference type="ARBA" id="ARBA00022741"/>
    </source>
</evidence>
<sequence length="663" mass="74808">MPRKVAFSAKQKKAQLRLKRAVKRGDISPPPKQDRRRKTRKGPSNSAHDVDAVESVRRLQSAFVKLPREFLERTKVLAATLPLERPISSEVALLHDPAIAAAHPSIASGLEPDQLLTCPVRPKWRYDMTKAMVEKNEEVIFTKWLDRTDEAVNKWCNAQEDQATPSTDEQLENKQPVMPHAPTSFERNIEVWRQLWRVTEISQILLILLDARCPLLHYPPSLSAYLSNPYLARRTRTILVLTKVDIVGPVRAEAWTRFLKQKYPNLRIVQVESYIEKSAGEGSGQRKHYEPHLPSTFRQTLVEALKETHAEFLEPPVRLKDFPEKLAKWKPSVKRNIDWDAVLHARGGQVGTVVGGATAPRPTDLPPQGIPENSDEEDEQREAEPEPEVFTIGLIGQPNVGKSSLLNALFGITKVKASRTPGKTKHFQTLFWTPEVRLVDCPGLVMPNLVPMESQVFSGIFPISRVSAVPLCIYHAAQLLPLERIYGLQHPSLLPKPEEDKRTWREPRAGAMKEQKELKWTAMDILTAYALKKGWMTARTGWPDVHRAGNAMLRAVAEGKIHWGFWPLDTELSTVEEHHGVGNGIWIPTSEHHDFDWDFDSDAGHDDRDVDDVSDEEEEGSTDVSADETSEDESPTATVSATAGRFKALLLDDRDEEVDDDET</sequence>
<feature type="region of interest" description="Disordered" evidence="5">
    <location>
        <begin position="1"/>
        <end position="49"/>
    </location>
</feature>
<keyword evidence="8" id="KW-1185">Reference proteome</keyword>
<gene>
    <name evidence="7" type="ORF">GFSPODELE1_LOCUS591</name>
</gene>
<dbReference type="Proteomes" id="UP001497453">
    <property type="component" value="Chromosome 1"/>
</dbReference>
<accession>A0ABP1CKB7</accession>
<comment type="function">
    <text evidence="3">Possible regulatory or functional link with the histocompatibility cluster.</text>
</comment>
<feature type="compositionally biased region" description="Acidic residues" evidence="5">
    <location>
        <begin position="373"/>
        <end position="386"/>
    </location>
</feature>
<feature type="compositionally biased region" description="Acidic residues" evidence="5">
    <location>
        <begin position="653"/>
        <end position="663"/>
    </location>
</feature>
<evidence type="ECO:0000256" key="3">
    <source>
        <dbReference type="ARBA" id="ARBA00037770"/>
    </source>
</evidence>
<keyword evidence="2" id="KW-0342">GTP-binding</keyword>
<feature type="region of interest" description="Disordered" evidence="5">
    <location>
        <begin position="352"/>
        <end position="386"/>
    </location>
</feature>
<dbReference type="Pfam" id="PF01926">
    <property type="entry name" value="MMR_HSR1"/>
    <property type="match status" value="1"/>
</dbReference>
<dbReference type="EMBL" id="OZ037944">
    <property type="protein sequence ID" value="CAL1695099.1"/>
    <property type="molecule type" value="Genomic_DNA"/>
</dbReference>
<evidence type="ECO:0000259" key="6">
    <source>
        <dbReference type="Pfam" id="PF01926"/>
    </source>
</evidence>
<dbReference type="PANTHER" id="PTHR45709">
    <property type="entry name" value="LARGE SUBUNIT GTPASE 1 HOMOLOG-RELATED"/>
    <property type="match status" value="1"/>
</dbReference>
<protein>
    <recommendedName>
        <fullName evidence="4">Guanine nucleotide-binding protein-like 1</fullName>
    </recommendedName>
</protein>
<dbReference type="InterPro" id="IPR043358">
    <property type="entry name" value="GNL1-like"/>
</dbReference>
<evidence type="ECO:0000313" key="8">
    <source>
        <dbReference type="Proteomes" id="UP001497453"/>
    </source>
</evidence>
<feature type="compositionally biased region" description="Basic and acidic residues" evidence="5">
    <location>
        <begin position="597"/>
        <end position="608"/>
    </location>
</feature>
<evidence type="ECO:0000256" key="4">
    <source>
        <dbReference type="ARBA" id="ARBA00039902"/>
    </source>
</evidence>
<dbReference type="Gene3D" id="3.40.50.300">
    <property type="entry name" value="P-loop containing nucleotide triphosphate hydrolases"/>
    <property type="match status" value="1"/>
</dbReference>
<reference evidence="8" key="1">
    <citation type="submission" date="2024-04" db="EMBL/GenBank/DDBJ databases">
        <authorList>
            <person name="Shaw F."/>
            <person name="Minotto A."/>
        </authorList>
    </citation>
    <scope>NUCLEOTIDE SEQUENCE [LARGE SCALE GENOMIC DNA]</scope>
</reference>
<proteinExistence type="predicted"/>